<evidence type="ECO:0000313" key="2">
    <source>
        <dbReference type="WBParaSite" id="JU765_v2.g15044.t1"/>
    </source>
</evidence>
<sequence>MVSGLMSPKTSRRSHGAAENNGSSATGTSSIVRISENKTELQLPLKILNDRITCILCNGYFVDATTVLDCLHTFCKSCLLKHFDEHDNTCPKCQTLIHQSHPTHYVAFDRTLQDIVYKLVPGMQAEEKRRREEYEANHSPSDSDADMYSEDESPKASNSQNKDKEKEKEKDNGVEEEQEADPSICCLKDPCAGHRREDEPILVILDAHELLAPIPKPFIRLPGIATINTIKRYISLILRGNIKYYQEYDIFCNDELMGRDFSMAFIYKTRWRNQSSAPMRLSYRPHFDY</sequence>
<proteinExistence type="predicted"/>
<dbReference type="Proteomes" id="UP000887576">
    <property type="component" value="Unplaced"/>
</dbReference>
<accession>A0AC34QBT8</accession>
<dbReference type="WBParaSite" id="JU765_v2.g15044.t1">
    <property type="protein sequence ID" value="JU765_v2.g15044.t1"/>
    <property type="gene ID" value="JU765_v2.g15044"/>
</dbReference>
<reference evidence="2" key="1">
    <citation type="submission" date="2022-11" db="UniProtKB">
        <authorList>
            <consortium name="WormBaseParasite"/>
        </authorList>
    </citation>
    <scope>IDENTIFICATION</scope>
</reference>
<protein>
    <submittedName>
        <fullName evidence="2">RING-type domain-containing protein</fullName>
    </submittedName>
</protein>
<evidence type="ECO:0000313" key="1">
    <source>
        <dbReference type="Proteomes" id="UP000887576"/>
    </source>
</evidence>
<name>A0AC34QBT8_9BILA</name>
<organism evidence="1 2">
    <name type="scientific">Panagrolaimus sp. JU765</name>
    <dbReference type="NCBI Taxonomy" id="591449"/>
    <lineage>
        <taxon>Eukaryota</taxon>
        <taxon>Metazoa</taxon>
        <taxon>Ecdysozoa</taxon>
        <taxon>Nematoda</taxon>
        <taxon>Chromadorea</taxon>
        <taxon>Rhabditida</taxon>
        <taxon>Tylenchina</taxon>
        <taxon>Panagrolaimomorpha</taxon>
        <taxon>Panagrolaimoidea</taxon>
        <taxon>Panagrolaimidae</taxon>
        <taxon>Panagrolaimus</taxon>
    </lineage>
</organism>